<reference evidence="6 7" key="1">
    <citation type="submission" date="2011-08" db="EMBL/GenBank/DDBJ databases">
        <authorList>
            <person name="Weinstock G."/>
            <person name="Sodergren E."/>
            <person name="Clifton S."/>
            <person name="Fulton L."/>
            <person name="Fulton B."/>
            <person name="Courtney L."/>
            <person name="Fronick C."/>
            <person name="Harrison M."/>
            <person name="Strong C."/>
            <person name="Farmer C."/>
            <person name="Delahaunty K."/>
            <person name="Markovic C."/>
            <person name="Hall O."/>
            <person name="Minx P."/>
            <person name="Tomlinson C."/>
            <person name="Mitreva M."/>
            <person name="Hou S."/>
            <person name="Chen J."/>
            <person name="Wollam A."/>
            <person name="Pepin K.H."/>
            <person name="Johnson M."/>
            <person name="Bhonagiri V."/>
            <person name="Zhang X."/>
            <person name="Suruliraj S."/>
            <person name="Warren W."/>
            <person name="Chinwalla A."/>
            <person name="Mardis E.R."/>
            <person name="Wilson R.K."/>
        </authorList>
    </citation>
    <scope>NUCLEOTIDE SEQUENCE [LARGE SCALE GENOMIC DNA]</scope>
    <source>
        <strain evidence="6 7">ATCC 29863</strain>
    </source>
</reference>
<dbReference type="GO" id="GO:0003700">
    <property type="term" value="F:DNA-binding transcription factor activity"/>
    <property type="evidence" value="ECO:0007669"/>
    <property type="project" value="TreeGrafter"/>
</dbReference>
<gene>
    <name evidence="6" type="ORF">HMPREF0372_00785</name>
</gene>
<dbReference type="Gene3D" id="2.60.120.10">
    <property type="entry name" value="Jelly Rolls"/>
    <property type="match status" value="1"/>
</dbReference>
<dbReference type="InterPro" id="IPR012318">
    <property type="entry name" value="HTH_CRP"/>
</dbReference>
<proteinExistence type="predicted"/>
<dbReference type="SUPFAM" id="SSF51206">
    <property type="entry name" value="cAMP-binding domain-like"/>
    <property type="match status" value="1"/>
</dbReference>
<dbReference type="PROSITE" id="PS51063">
    <property type="entry name" value="HTH_CRP_2"/>
    <property type="match status" value="1"/>
</dbReference>
<dbReference type="InterPro" id="IPR036388">
    <property type="entry name" value="WH-like_DNA-bd_sf"/>
</dbReference>
<dbReference type="HOGENOM" id="CLU_075053_3_2_9"/>
<dbReference type="SMART" id="SM00100">
    <property type="entry name" value="cNMP"/>
    <property type="match status" value="1"/>
</dbReference>
<dbReference type="AlphaFoldDB" id="G9YMR3"/>
<dbReference type="SMART" id="SM00419">
    <property type="entry name" value="HTH_CRP"/>
    <property type="match status" value="1"/>
</dbReference>
<dbReference type="Gene3D" id="1.10.10.10">
    <property type="entry name" value="Winged helix-like DNA-binding domain superfamily/Winged helix DNA-binding domain"/>
    <property type="match status" value="1"/>
</dbReference>
<dbReference type="InterPro" id="IPR018490">
    <property type="entry name" value="cNMP-bd_dom_sf"/>
</dbReference>
<evidence type="ECO:0000259" key="5">
    <source>
        <dbReference type="PROSITE" id="PS51063"/>
    </source>
</evidence>
<dbReference type="STRING" id="292800.A4U99_09250"/>
<dbReference type="PANTHER" id="PTHR24567">
    <property type="entry name" value="CRP FAMILY TRANSCRIPTIONAL REGULATORY PROTEIN"/>
    <property type="match status" value="1"/>
</dbReference>
<dbReference type="GO" id="GO:0005829">
    <property type="term" value="C:cytosol"/>
    <property type="evidence" value="ECO:0007669"/>
    <property type="project" value="TreeGrafter"/>
</dbReference>
<dbReference type="PATRIC" id="fig|411475.3.peg.685"/>
<dbReference type="PROSITE" id="PS50042">
    <property type="entry name" value="CNMP_BINDING_3"/>
    <property type="match status" value="1"/>
</dbReference>
<dbReference type="InterPro" id="IPR000595">
    <property type="entry name" value="cNMP-bd_dom"/>
</dbReference>
<dbReference type="InterPro" id="IPR050397">
    <property type="entry name" value="Env_Response_Regulators"/>
</dbReference>
<dbReference type="Pfam" id="PF00027">
    <property type="entry name" value="cNMP_binding"/>
    <property type="match status" value="1"/>
</dbReference>
<comment type="caution">
    <text evidence="6">The sequence shown here is derived from an EMBL/GenBank/DDBJ whole genome shotgun (WGS) entry which is preliminary data.</text>
</comment>
<evidence type="ECO:0000256" key="1">
    <source>
        <dbReference type="ARBA" id="ARBA00023015"/>
    </source>
</evidence>
<dbReference type="CDD" id="cd00038">
    <property type="entry name" value="CAP_ED"/>
    <property type="match status" value="1"/>
</dbReference>
<keyword evidence="3" id="KW-0804">Transcription</keyword>
<dbReference type="EMBL" id="AGCK01000053">
    <property type="protein sequence ID" value="EHM53926.1"/>
    <property type="molecule type" value="Genomic_DNA"/>
</dbReference>
<dbReference type="Proteomes" id="UP000004459">
    <property type="component" value="Unassembled WGS sequence"/>
</dbReference>
<dbReference type="SUPFAM" id="SSF46785">
    <property type="entry name" value="Winged helix' DNA-binding domain"/>
    <property type="match status" value="1"/>
</dbReference>
<evidence type="ECO:0000259" key="4">
    <source>
        <dbReference type="PROSITE" id="PS50042"/>
    </source>
</evidence>
<feature type="domain" description="HTH crp-type" evidence="5">
    <location>
        <begin position="139"/>
        <end position="204"/>
    </location>
</feature>
<accession>G9YMR3</accession>
<protein>
    <submittedName>
        <fullName evidence="6">Cyclic nucleotide-binding domain protein</fullName>
    </submittedName>
</protein>
<evidence type="ECO:0000313" key="6">
    <source>
        <dbReference type="EMBL" id="EHM53926.1"/>
    </source>
</evidence>
<dbReference type="InterPro" id="IPR036390">
    <property type="entry name" value="WH_DNA-bd_sf"/>
</dbReference>
<dbReference type="Pfam" id="PF13545">
    <property type="entry name" value="HTH_Crp_2"/>
    <property type="match status" value="1"/>
</dbReference>
<name>G9YMR3_FLAPL</name>
<dbReference type="GO" id="GO:0003677">
    <property type="term" value="F:DNA binding"/>
    <property type="evidence" value="ECO:0007669"/>
    <property type="project" value="UniProtKB-KW"/>
</dbReference>
<organism evidence="6 7">
    <name type="scientific">Flavonifractor plautii ATCC 29863</name>
    <dbReference type="NCBI Taxonomy" id="411475"/>
    <lineage>
        <taxon>Bacteria</taxon>
        <taxon>Bacillati</taxon>
        <taxon>Bacillota</taxon>
        <taxon>Clostridia</taxon>
        <taxon>Eubacteriales</taxon>
        <taxon>Oscillospiraceae</taxon>
        <taxon>Flavonifractor</taxon>
    </lineage>
</organism>
<dbReference type="PANTHER" id="PTHR24567:SF74">
    <property type="entry name" value="HTH-TYPE TRANSCRIPTIONAL REGULATOR ARCR"/>
    <property type="match status" value="1"/>
</dbReference>
<evidence type="ECO:0000256" key="3">
    <source>
        <dbReference type="ARBA" id="ARBA00023163"/>
    </source>
</evidence>
<keyword evidence="1" id="KW-0805">Transcription regulation</keyword>
<feature type="domain" description="Cyclic nucleotide-binding" evidence="4">
    <location>
        <begin position="22"/>
        <end position="126"/>
    </location>
</feature>
<sequence>MTKQEVNAMAQDHIWAPLAEGQPTHHREPGQMIYLQDTEAAQFYYILTGTVKCFISSPDGDERTLALHHGGELIGEASFFDRQPRVSSAVAVTPCELISVNRQHLEAVFARRPDLAISMLEYLARTVRLLSGHVDSAFLQADKRIARHLLALEPDARGLLHCTHEEIGSSVGVSRVTVSRVLGDFDRRGWVETGYKSLKLCNRQAIADFLTEGVG</sequence>
<dbReference type="InterPro" id="IPR014710">
    <property type="entry name" value="RmlC-like_jellyroll"/>
</dbReference>
<keyword evidence="2" id="KW-0238">DNA-binding</keyword>
<evidence type="ECO:0000313" key="7">
    <source>
        <dbReference type="Proteomes" id="UP000004459"/>
    </source>
</evidence>
<evidence type="ECO:0000256" key="2">
    <source>
        <dbReference type="ARBA" id="ARBA00023125"/>
    </source>
</evidence>